<evidence type="ECO:0000259" key="2">
    <source>
        <dbReference type="Pfam" id="PF22936"/>
    </source>
</evidence>
<accession>A0A811RIY5</accession>
<comment type="caution">
    <text evidence="3">The sequence shown here is derived from an EMBL/GenBank/DDBJ whole genome shotgun (WGS) entry which is preliminary data.</text>
</comment>
<gene>
    <name evidence="3" type="ORF">NCGR_LOCUS53062</name>
</gene>
<proteinExistence type="predicted"/>
<reference evidence="3" key="1">
    <citation type="submission" date="2020-10" db="EMBL/GenBank/DDBJ databases">
        <authorList>
            <person name="Han B."/>
            <person name="Lu T."/>
            <person name="Zhao Q."/>
            <person name="Huang X."/>
            <person name="Zhao Y."/>
        </authorList>
    </citation>
    <scope>NUCLEOTIDE SEQUENCE</scope>
</reference>
<evidence type="ECO:0000256" key="1">
    <source>
        <dbReference type="SAM" id="MobiDB-lite"/>
    </source>
</evidence>
<feature type="compositionally biased region" description="Polar residues" evidence="1">
    <location>
        <begin position="316"/>
        <end position="328"/>
    </location>
</feature>
<feature type="region of interest" description="Disordered" evidence="1">
    <location>
        <begin position="286"/>
        <end position="362"/>
    </location>
</feature>
<dbReference type="Proteomes" id="UP000604825">
    <property type="component" value="Unassembled WGS sequence"/>
</dbReference>
<sequence length="407" mass="43691">MKEDETLDSYTGRLMVMSVKFSNLGGTLDDVALVKKLFDIVPNCFINVMAGIEQFFDLLKLAFKEAVGRLKAFEDRTWQGARSVKSDSGQLCPDAKKQDEAHHVRAEEGKEPLHLTEGVVLGGKVESVYLHERSVMLELHLTGGSETSGDVWYLDNGASNHMTGDVEKFKSLDEGITGKVRFGDGSIVEIKEVFFIPKHHSNLISLGQLTECGHKIILDDDVLEVSEKNPLRLIMKSWSTDLGEADFTVEDDVELVRFGVGSGSGSGVAQQTQLVSGGAIAGNTEGSVSMTGNLPDELQSPGTGTDAGANAVIPASVNSHPVNSNVQASGSSGSVGGQFGLSDNEQYGSDLPDGGNSSEDSPLRFRNLNEIYEDTSEVDLAMDSDMEAMLAIMKEPTCYREVAGDAD</sequence>
<dbReference type="Pfam" id="PF22936">
    <property type="entry name" value="Pol_BBD"/>
    <property type="match status" value="1"/>
</dbReference>
<dbReference type="AlphaFoldDB" id="A0A811RIY5"/>
<name>A0A811RIY5_9POAL</name>
<keyword evidence="4" id="KW-1185">Reference proteome</keyword>
<dbReference type="InterPro" id="IPR054722">
    <property type="entry name" value="PolX-like_BBD"/>
</dbReference>
<evidence type="ECO:0000313" key="4">
    <source>
        <dbReference type="Proteomes" id="UP000604825"/>
    </source>
</evidence>
<evidence type="ECO:0000313" key="3">
    <source>
        <dbReference type="EMBL" id="CAD6269761.1"/>
    </source>
</evidence>
<protein>
    <recommendedName>
        <fullName evidence="2">Retrovirus-related Pol polyprotein from transposon TNT 1-94-like beta-barrel domain-containing protein</fullName>
    </recommendedName>
</protein>
<feature type="domain" description="Retrovirus-related Pol polyprotein from transposon TNT 1-94-like beta-barrel" evidence="2">
    <location>
        <begin position="152"/>
        <end position="191"/>
    </location>
</feature>
<dbReference type="EMBL" id="CAJGYO010000015">
    <property type="protein sequence ID" value="CAD6269761.1"/>
    <property type="molecule type" value="Genomic_DNA"/>
</dbReference>
<organism evidence="3 4">
    <name type="scientific">Miscanthus lutarioriparius</name>
    <dbReference type="NCBI Taxonomy" id="422564"/>
    <lineage>
        <taxon>Eukaryota</taxon>
        <taxon>Viridiplantae</taxon>
        <taxon>Streptophyta</taxon>
        <taxon>Embryophyta</taxon>
        <taxon>Tracheophyta</taxon>
        <taxon>Spermatophyta</taxon>
        <taxon>Magnoliopsida</taxon>
        <taxon>Liliopsida</taxon>
        <taxon>Poales</taxon>
        <taxon>Poaceae</taxon>
        <taxon>PACMAD clade</taxon>
        <taxon>Panicoideae</taxon>
        <taxon>Andropogonodae</taxon>
        <taxon>Andropogoneae</taxon>
        <taxon>Saccharinae</taxon>
        <taxon>Miscanthus</taxon>
    </lineage>
</organism>
<dbReference type="OrthoDB" id="694580at2759"/>